<feature type="transmembrane region" description="Helical" evidence="1">
    <location>
        <begin position="176"/>
        <end position="199"/>
    </location>
</feature>
<keyword evidence="4" id="KW-1185">Reference proteome</keyword>
<keyword evidence="1" id="KW-0472">Membrane</keyword>
<comment type="caution">
    <text evidence="3">The sequence shown here is derived from an EMBL/GenBank/DDBJ whole genome shotgun (WGS) entry which is preliminary data.</text>
</comment>
<feature type="transmembrane region" description="Helical" evidence="1">
    <location>
        <begin position="205"/>
        <end position="225"/>
    </location>
</feature>
<dbReference type="Pfam" id="PF13795">
    <property type="entry name" value="HupE_UreJ_2"/>
    <property type="match status" value="1"/>
</dbReference>
<accession>A0A117UX51</accession>
<feature type="signal peptide" evidence="2">
    <location>
        <begin position="1"/>
        <end position="21"/>
    </location>
</feature>
<dbReference type="STRING" id="1117702.AQZ52_04295"/>
<dbReference type="InterPro" id="IPR032809">
    <property type="entry name" value="Put_HupE_UreJ"/>
</dbReference>
<feature type="transmembrane region" description="Helical" evidence="1">
    <location>
        <begin position="144"/>
        <end position="169"/>
    </location>
</feature>
<sequence length="334" mass="36194">MRRLLSLSLALLLALPGMARAHEVRPAYLEITERADARADVQWKQPSAGLLVVPLRPRIAGGLIDRKADRVETAQNFEVRHWDNVPLGSQGLNGREVRIDGLDKTITDTLLLIRLKNGDTESQILSPGAPAMTIDAHAGAAVPAYLVLGVEHILTGIDHLLFVFGLLLLSTGWRQLLRTITAFTAAHSITLALSALKIIALDPGLVEAMVAWSILFLAVELVRKARGEDGLTLRQPWLVAFGFGLLHGAAFAGALHQIGLPEGNIPLSLLLFNVGVEIGQLLFVAAVTAALALLARLRWPPAAPRFAWMAASYAIGSFSFFWFLERLHAAIDFA</sequence>
<keyword evidence="1" id="KW-0812">Transmembrane</keyword>
<feature type="transmembrane region" description="Helical" evidence="1">
    <location>
        <begin position="306"/>
        <end position="324"/>
    </location>
</feature>
<keyword evidence="1" id="KW-1133">Transmembrane helix</keyword>
<evidence type="ECO:0000313" key="4">
    <source>
        <dbReference type="Proteomes" id="UP000058012"/>
    </source>
</evidence>
<dbReference type="RefSeq" id="WP_067906683.1">
    <property type="nucleotide sequence ID" value="NZ_KQ954244.1"/>
</dbReference>
<evidence type="ECO:0000256" key="1">
    <source>
        <dbReference type="SAM" id="Phobius"/>
    </source>
</evidence>
<dbReference type="Proteomes" id="UP000058012">
    <property type="component" value="Unassembled WGS sequence"/>
</dbReference>
<evidence type="ECO:0008006" key="5">
    <source>
        <dbReference type="Google" id="ProtNLM"/>
    </source>
</evidence>
<feature type="transmembrane region" description="Helical" evidence="1">
    <location>
        <begin position="270"/>
        <end position="294"/>
    </location>
</feature>
<feature type="chain" id="PRO_5007157054" description="HupE / UreJ protein" evidence="2">
    <location>
        <begin position="22"/>
        <end position="334"/>
    </location>
</feature>
<dbReference type="EMBL" id="LLZS01000003">
    <property type="protein sequence ID" value="KUR72476.1"/>
    <property type="molecule type" value="Genomic_DNA"/>
</dbReference>
<proteinExistence type="predicted"/>
<gene>
    <name evidence="3" type="ORF">AQZ52_04295</name>
</gene>
<feature type="transmembrane region" description="Helical" evidence="1">
    <location>
        <begin position="237"/>
        <end position="258"/>
    </location>
</feature>
<keyword evidence="2" id="KW-0732">Signal</keyword>
<name>A0A117UX51_9SPHN</name>
<reference evidence="3 4" key="1">
    <citation type="submission" date="2015-10" db="EMBL/GenBank/DDBJ databases">
        <title>Draft genome sequence of Novosphingobium fuchskuhlense DSM 25065 isolated from a surface water sample of the southwest basin of Lake Grosse Fuchskuhle.</title>
        <authorList>
            <person name="Ruckert C."/>
            <person name="Winkler A."/>
            <person name="Glaeser J."/>
            <person name="Grossart H.-P."/>
            <person name="Kalinowski J."/>
            <person name="Glaeser S."/>
        </authorList>
    </citation>
    <scope>NUCLEOTIDE SEQUENCE [LARGE SCALE GENOMIC DNA]</scope>
    <source>
        <strain evidence="3 4">FNE08-7</strain>
    </source>
</reference>
<protein>
    <recommendedName>
        <fullName evidence="5">HupE / UreJ protein</fullName>
    </recommendedName>
</protein>
<evidence type="ECO:0000256" key="2">
    <source>
        <dbReference type="SAM" id="SignalP"/>
    </source>
</evidence>
<organism evidence="3 4">
    <name type="scientific">Novosphingobium fuchskuhlense</name>
    <dbReference type="NCBI Taxonomy" id="1117702"/>
    <lineage>
        <taxon>Bacteria</taxon>
        <taxon>Pseudomonadati</taxon>
        <taxon>Pseudomonadota</taxon>
        <taxon>Alphaproteobacteria</taxon>
        <taxon>Sphingomonadales</taxon>
        <taxon>Sphingomonadaceae</taxon>
        <taxon>Novosphingobium</taxon>
    </lineage>
</organism>
<dbReference type="AlphaFoldDB" id="A0A117UX51"/>
<evidence type="ECO:0000313" key="3">
    <source>
        <dbReference type="EMBL" id="KUR72476.1"/>
    </source>
</evidence>